<protein>
    <submittedName>
        <fullName evidence="1">Uncharacterized protein</fullName>
    </submittedName>
</protein>
<comment type="caution">
    <text evidence="1">The sequence shown here is derived from an EMBL/GenBank/DDBJ whole genome shotgun (WGS) entry which is preliminary data.</text>
</comment>
<dbReference type="EMBL" id="JBHUMB010000005">
    <property type="protein sequence ID" value="MFD2742326.1"/>
    <property type="molecule type" value="Genomic_DNA"/>
</dbReference>
<proteinExistence type="predicted"/>
<evidence type="ECO:0000313" key="2">
    <source>
        <dbReference type="Proteomes" id="UP001597418"/>
    </source>
</evidence>
<name>A0ABW5UBH8_9SPHI</name>
<sequence length="57" mass="6703">MRIRFACEVSYSILEDDSYIEIKPRKGQHLNPDELVWLGFFAKDELQSNGIHIKSTY</sequence>
<keyword evidence="2" id="KW-1185">Reference proteome</keyword>
<accession>A0ABW5UBH8</accession>
<organism evidence="1 2">
    <name type="scientific">Sphingobacterium populi</name>
    <dbReference type="NCBI Taxonomy" id="1812824"/>
    <lineage>
        <taxon>Bacteria</taxon>
        <taxon>Pseudomonadati</taxon>
        <taxon>Bacteroidota</taxon>
        <taxon>Sphingobacteriia</taxon>
        <taxon>Sphingobacteriales</taxon>
        <taxon>Sphingobacteriaceae</taxon>
        <taxon>Sphingobacterium</taxon>
    </lineage>
</organism>
<dbReference type="Proteomes" id="UP001597418">
    <property type="component" value="Unassembled WGS sequence"/>
</dbReference>
<gene>
    <name evidence="1" type="ORF">ACFSQ6_02860</name>
</gene>
<reference evidence="2" key="1">
    <citation type="journal article" date="2019" name="Int. J. Syst. Evol. Microbiol.">
        <title>The Global Catalogue of Microorganisms (GCM) 10K type strain sequencing project: providing services to taxonomists for standard genome sequencing and annotation.</title>
        <authorList>
            <consortium name="The Broad Institute Genomics Platform"/>
            <consortium name="The Broad Institute Genome Sequencing Center for Infectious Disease"/>
            <person name="Wu L."/>
            <person name="Ma J."/>
        </authorList>
    </citation>
    <scope>NUCLEOTIDE SEQUENCE [LARGE SCALE GENOMIC DNA]</scope>
    <source>
        <strain evidence="2">KCTC 42247</strain>
    </source>
</reference>
<dbReference type="RefSeq" id="WP_156472452.1">
    <property type="nucleotide sequence ID" value="NZ_JBHUMB010000005.1"/>
</dbReference>
<evidence type="ECO:0000313" key="1">
    <source>
        <dbReference type="EMBL" id="MFD2742326.1"/>
    </source>
</evidence>